<evidence type="ECO:0000313" key="8">
    <source>
        <dbReference type="Proteomes" id="UP000663829"/>
    </source>
</evidence>
<dbReference type="EMBL" id="CAJNOK010003014">
    <property type="protein sequence ID" value="CAF0884520.1"/>
    <property type="molecule type" value="Genomic_DNA"/>
</dbReference>
<evidence type="ECO:0000259" key="3">
    <source>
        <dbReference type="PROSITE" id="PS50222"/>
    </source>
</evidence>
<gene>
    <name evidence="5" type="ORF">GPM918_LOCUS16174</name>
    <name evidence="4" type="ORF">OVA965_LOCUS8798</name>
    <name evidence="7" type="ORF">SRO942_LOCUS16173</name>
    <name evidence="6" type="ORF">TMI583_LOCUS8794</name>
</gene>
<dbReference type="GO" id="GO:0005509">
    <property type="term" value="F:calcium ion binding"/>
    <property type="evidence" value="ECO:0007669"/>
    <property type="project" value="InterPro"/>
</dbReference>
<evidence type="ECO:0000313" key="4">
    <source>
        <dbReference type="EMBL" id="CAF0884520.1"/>
    </source>
</evidence>
<dbReference type="EMBL" id="CAJOBA010003015">
    <property type="protein sequence ID" value="CAF3667670.1"/>
    <property type="molecule type" value="Genomic_DNA"/>
</dbReference>
<protein>
    <recommendedName>
        <fullName evidence="3">EF-hand domain-containing protein</fullName>
    </recommendedName>
</protein>
<comment type="caution">
    <text evidence="5">The sequence shown here is derived from an EMBL/GenBank/DDBJ whole genome shotgun (WGS) entry which is preliminary data.</text>
</comment>
<evidence type="ECO:0000313" key="7">
    <source>
        <dbReference type="EMBL" id="CAF3818520.1"/>
    </source>
</evidence>
<dbReference type="PROSITE" id="PS50222">
    <property type="entry name" value="EF_HAND_2"/>
    <property type="match status" value="3"/>
</dbReference>
<dbReference type="Proteomes" id="UP000677228">
    <property type="component" value="Unassembled WGS sequence"/>
</dbReference>
<organism evidence="5 8">
    <name type="scientific">Didymodactylos carnosus</name>
    <dbReference type="NCBI Taxonomy" id="1234261"/>
    <lineage>
        <taxon>Eukaryota</taxon>
        <taxon>Metazoa</taxon>
        <taxon>Spiralia</taxon>
        <taxon>Gnathifera</taxon>
        <taxon>Rotifera</taxon>
        <taxon>Eurotatoria</taxon>
        <taxon>Bdelloidea</taxon>
        <taxon>Philodinida</taxon>
        <taxon>Philodinidae</taxon>
        <taxon>Didymodactylos</taxon>
    </lineage>
</organism>
<dbReference type="InterPro" id="IPR050145">
    <property type="entry name" value="Centrin_CML-like"/>
</dbReference>
<dbReference type="PANTHER" id="PTHR23050">
    <property type="entry name" value="CALCIUM BINDING PROTEIN"/>
    <property type="match status" value="1"/>
</dbReference>
<name>A0A814K7Y7_9BILA</name>
<dbReference type="CDD" id="cd00051">
    <property type="entry name" value="EFh"/>
    <property type="match status" value="2"/>
</dbReference>
<keyword evidence="1" id="KW-0677">Repeat</keyword>
<dbReference type="Proteomes" id="UP000682733">
    <property type="component" value="Unassembled WGS sequence"/>
</dbReference>
<evidence type="ECO:0000313" key="6">
    <source>
        <dbReference type="EMBL" id="CAF3667670.1"/>
    </source>
</evidence>
<evidence type="ECO:0000256" key="1">
    <source>
        <dbReference type="ARBA" id="ARBA00022737"/>
    </source>
</evidence>
<keyword evidence="8" id="KW-1185">Reference proteome</keyword>
<dbReference type="PROSITE" id="PS00018">
    <property type="entry name" value="EF_HAND_1"/>
    <property type="match status" value="3"/>
</dbReference>
<dbReference type="EMBL" id="CAJNOQ010004201">
    <property type="protein sequence ID" value="CAF1048871.1"/>
    <property type="molecule type" value="Genomic_DNA"/>
</dbReference>
<dbReference type="Proteomes" id="UP000681722">
    <property type="component" value="Unassembled WGS sequence"/>
</dbReference>
<accession>A0A814K7Y7</accession>
<dbReference type="FunFam" id="1.10.238.10:FF:000003">
    <property type="entry name" value="Calmodulin A"/>
    <property type="match status" value="1"/>
</dbReference>
<dbReference type="Gene3D" id="1.10.238.10">
    <property type="entry name" value="EF-hand"/>
    <property type="match status" value="2"/>
</dbReference>
<dbReference type="SMART" id="SM00054">
    <property type="entry name" value="EFh"/>
    <property type="match status" value="3"/>
</dbReference>
<feature type="domain" description="EF-hand" evidence="3">
    <location>
        <begin position="78"/>
        <end position="113"/>
    </location>
</feature>
<dbReference type="Pfam" id="PF13499">
    <property type="entry name" value="EF-hand_7"/>
    <property type="match status" value="2"/>
</dbReference>
<dbReference type="InterPro" id="IPR002048">
    <property type="entry name" value="EF_hand_dom"/>
</dbReference>
<proteinExistence type="predicted"/>
<dbReference type="OrthoDB" id="26525at2759"/>
<feature type="domain" description="EF-hand" evidence="3">
    <location>
        <begin position="114"/>
        <end position="149"/>
    </location>
</feature>
<sequence>MTQLLETFRLFDSNDDGFISFDELRNAWHRLCIPINDDELRTIVERISSKKNECRISFDDFQTLMLSYQTKQTKRKNDKTAYLDETFQAFDKNRDNYISAEEVCQTMQQLGENLTLEEAKAMVKLADRNQDGKLSKDEFAELLQNLQNNSISP</sequence>
<dbReference type="SUPFAM" id="SSF47473">
    <property type="entry name" value="EF-hand"/>
    <property type="match status" value="1"/>
</dbReference>
<dbReference type="InterPro" id="IPR011992">
    <property type="entry name" value="EF-hand-dom_pair"/>
</dbReference>
<dbReference type="Proteomes" id="UP000663829">
    <property type="component" value="Unassembled WGS sequence"/>
</dbReference>
<reference evidence="5" key="1">
    <citation type="submission" date="2021-02" db="EMBL/GenBank/DDBJ databases">
        <authorList>
            <person name="Nowell W R."/>
        </authorList>
    </citation>
    <scope>NUCLEOTIDE SEQUENCE</scope>
</reference>
<dbReference type="InterPro" id="IPR018247">
    <property type="entry name" value="EF_Hand_1_Ca_BS"/>
</dbReference>
<keyword evidence="2" id="KW-0106">Calcium</keyword>
<feature type="domain" description="EF-hand" evidence="3">
    <location>
        <begin position="1"/>
        <end position="34"/>
    </location>
</feature>
<evidence type="ECO:0000256" key="2">
    <source>
        <dbReference type="ARBA" id="ARBA00022837"/>
    </source>
</evidence>
<dbReference type="AlphaFoldDB" id="A0A814K7Y7"/>
<dbReference type="EMBL" id="CAJOBC010004200">
    <property type="protein sequence ID" value="CAF3818520.1"/>
    <property type="molecule type" value="Genomic_DNA"/>
</dbReference>
<evidence type="ECO:0000313" key="5">
    <source>
        <dbReference type="EMBL" id="CAF1048871.1"/>
    </source>
</evidence>